<keyword evidence="1" id="KW-1133">Transmembrane helix</keyword>
<dbReference type="Proteomes" id="UP000289738">
    <property type="component" value="Chromosome A02"/>
</dbReference>
<keyword evidence="1" id="KW-0472">Membrane</keyword>
<dbReference type="InterPro" id="IPR009038">
    <property type="entry name" value="GOLD_dom"/>
</dbReference>
<dbReference type="InterPro" id="IPR036598">
    <property type="entry name" value="GOLD_dom_sf"/>
</dbReference>
<protein>
    <recommendedName>
        <fullName evidence="2">GOLD domain-containing protein</fullName>
    </recommendedName>
</protein>
<keyword evidence="1" id="KW-0812">Transmembrane</keyword>
<evidence type="ECO:0000259" key="2">
    <source>
        <dbReference type="PROSITE" id="PS50866"/>
    </source>
</evidence>
<reference evidence="3 4" key="1">
    <citation type="submission" date="2019-01" db="EMBL/GenBank/DDBJ databases">
        <title>Sequencing of cultivated peanut Arachis hypogaea provides insights into genome evolution and oil improvement.</title>
        <authorList>
            <person name="Chen X."/>
        </authorList>
    </citation>
    <scope>NUCLEOTIDE SEQUENCE [LARGE SCALE GENOMIC DNA]</scope>
    <source>
        <strain evidence="4">cv. Fuhuasheng</strain>
        <tissue evidence="3">Leaves</tissue>
    </source>
</reference>
<evidence type="ECO:0000313" key="4">
    <source>
        <dbReference type="Proteomes" id="UP000289738"/>
    </source>
</evidence>
<organism evidence="3 4">
    <name type="scientific">Arachis hypogaea</name>
    <name type="common">Peanut</name>
    <dbReference type="NCBI Taxonomy" id="3818"/>
    <lineage>
        <taxon>Eukaryota</taxon>
        <taxon>Viridiplantae</taxon>
        <taxon>Streptophyta</taxon>
        <taxon>Embryophyta</taxon>
        <taxon>Tracheophyta</taxon>
        <taxon>Spermatophyta</taxon>
        <taxon>Magnoliopsida</taxon>
        <taxon>eudicotyledons</taxon>
        <taxon>Gunneridae</taxon>
        <taxon>Pentapetalae</taxon>
        <taxon>rosids</taxon>
        <taxon>fabids</taxon>
        <taxon>Fabales</taxon>
        <taxon>Fabaceae</taxon>
        <taxon>Papilionoideae</taxon>
        <taxon>50 kb inversion clade</taxon>
        <taxon>dalbergioids sensu lato</taxon>
        <taxon>Dalbergieae</taxon>
        <taxon>Pterocarpus clade</taxon>
        <taxon>Arachis</taxon>
    </lineage>
</organism>
<evidence type="ECO:0000313" key="3">
    <source>
        <dbReference type="EMBL" id="RYR74731.1"/>
    </source>
</evidence>
<dbReference type="PANTHER" id="PTHR47532">
    <property type="entry name" value="RETINAL-BINDING PROTEIN"/>
    <property type="match status" value="1"/>
</dbReference>
<dbReference type="SUPFAM" id="SSF101576">
    <property type="entry name" value="Supernatant protein factor (SPF), C-terminal domain"/>
    <property type="match status" value="1"/>
</dbReference>
<feature type="transmembrane region" description="Helical" evidence="1">
    <location>
        <begin position="12"/>
        <end position="31"/>
    </location>
</feature>
<gene>
    <name evidence="3" type="ORF">Ahy_A02g009453</name>
</gene>
<name>A0A445EH52_ARAHY</name>
<proteinExistence type="predicted"/>
<comment type="caution">
    <text evidence="3">The sequence shown here is derived from an EMBL/GenBank/DDBJ whole genome shotgun (WGS) entry which is preliminary data.</text>
</comment>
<evidence type="ECO:0000256" key="1">
    <source>
        <dbReference type="SAM" id="Phobius"/>
    </source>
</evidence>
<accession>A0A445EH52</accession>
<dbReference type="AlphaFoldDB" id="A0A445EH52"/>
<dbReference type="PANTHER" id="PTHR47532:SF1">
    <property type="entry name" value="RETINAL-BINDING PROTEIN"/>
    <property type="match status" value="1"/>
</dbReference>
<dbReference type="Gene3D" id="2.60.120.680">
    <property type="entry name" value="GOLD domain"/>
    <property type="match status" value="1"/>
</dbReference>
<sequence>MEEQRHRYGPPLYSLTSMILSIRLFLSLLWIRYGATKLKREQLALLEEAVEVYTREFERFLKFISEVFANAPFFISAEVAGALDASKNDDYKEITVPAGKTYEVLLSVDSVNSYIAWDFSLVQGKINMDIGFSLEFLSPSGDKTLMLPYRRYESDQGNFCTLMGGSYKLIWDNTYSTFFRKVVRYKVDCIPPVTEPVESD</sequence>
<feature type="domain" description="GOLD" evidence="2">
    <location>
        <begin position="87"/>
        <end position="189"/>
    </location>
</feature>
<dbReference type="PROSITE" id="PS50866">
    <property type="entry name" value="GOLD"/>
    <property type="match status" value="1"/>
</dbReference>
<keyword evidence="4" id="KW-1185">Reference proteome</keyword>
<dbReference type="EMBL" id="SDMP01000002">
    <property type="protein sequence ID" value="RYR74731.1"/>
    <property type="molecule type" value="Genomic_DNA"/>
</dbReference>